<feature type="transmembrane region" description="Helical" evidence="1">
    <location>
        <begin position="7"/>
        <end position="27"/>
    </location>
</feature>
<organism evidence="2 3">
    <name type="scientific">Mycolicibacterium chlorophenolicum</name>
    <dbReference type="NCBI Taxonomy" id="37916"/>
    <lineage>
        <taxon>Bacteria</taxon>
        <taxon>Bacillati</taxon>
        <taxon>Actinomycetota</taxon>
        <taxon>Actinomycetes</taxon>
        <taxon>Mycobacteriales</taxon>
        <taxon>Mycobacteriaceae</taxon>
        <taxon>Mycolicibacterium</taxon>
    </lineage>
</organism>
<keyword evidence="1" id="KW-1133">Transmembrane helix</keyword>
<comment type="caution">
    <text evidence="2">The sequence shown here is derived from an EMBL/GenBank/DDBJ whole genome shotgun (WGS) entry which is preliminary data.</text>
</comment>
<proteinExistence type="predicted"/>
<keyword evidence="1" id="KW-0472">Membrane</keyword>
<dbReference type="Proteomes" id="UP000036513">
    <property type="component" value="Unassembled WGS sequence"/>
</dbReference>
<evidence type="ECO:0000313" key="3">
    <source>
        <dbReference type="Proteomes" id="UP000036513"/>
    </source>
</evidence>
<reference evidence="2 3" key="1">
    <citation type="journal article" date="2015" name="Genome Biol. Evol.">
        <title>Characterization of Three Mycobacterium spp. with Potential Use in Bioremediation by Genome Sequencing and Comparative Genomics.</title>
        <authorList>
            <person name="Das S."/>
            <person name="Pettersson B.M."/>
            <person name="Behra P.R."/>
            <person name="Ramesh M."/>
            <person name="Dasgupta S."/>
            <person name="Bhattacharya A."/>
            <person name="Kirsebom L.A."/>
        </authorList>
    </citation>
    <scope>NUCLEOTIDE SEQUENCE [LARGE SCALE GENOMIC DNA]</scope>
    <source>
        <strain evidence="2 3">DSM 43826</strain>
    </source>
</reference>
<dbReference type="PATRIC" id="fig|37916.4.peg.5956"/>
<keyword evidence="1" id="KW-0812">Transmembrane</keyword>
<sequence>MGKIKAGIGAAAGVLVVTGWLMISHTLDWGMSAVLPQ</sequence>
<dbReference type="AlphaFoldDB" id="A0A0J6VK40"/>
<evidence type="ECO:0000256" key="1">
    <source>
        <dbReference type="SAM" id="Phobius"/>
    </source>
</evidence>
<evidence type="ECO:0000313" key="2">
    <source>
        <dbReference type="EMBL" id="KMO69823.1"/>
    </source>
</evidence>
<name>A0A0J6VK40_9MYCO</name>
<keyword evidence="3" id="KW-1185">Reference proteome</keyword>
<accession>A0A0J6VK40</accession>
<dbReference type="EMBL" id="JYNL01000065">
    <property type="protein sequence ID" value="KMO69823.1"/>
    <property type="molecule type" value="Genomic_DNA"/>
</dbReference>
<protein>
    <submittedName>
        <fullName evidence="2">Uncharacterized protein</fullName>
    </submittedName>
</protein>
<gene>
    <name evidence="2" type="ORF">MCHLDSM_05935</name>
</gene>